<feature type="compositionally biased region" description="Basic and acidic residues" evidence="10">
    <location>
        <begin position="156"/>
        <end position="172"/>
    </location>
</feature>
<dbReference type="GO" id="GO:0006886">
    <property type="term" value="P:intracellular protein transport"/>
    <property type="evidence" value="ECO:0007669"/>
    <property type="project" value="InterPro"/>
</dbReference>
<dbReference type="GO" id="GO:0042043">
    <property type="term" value="F:neurexin family protein binding"/>
    <property type="evidence" value="ECO:0007669"/>
    <property type="project" value="TreeGrafter"/>
</dbReference>
<dbReference type="PROSITE" id="PS50004">
    <property type="entry name" value="C2"/>
    <property type="match status" value="2"/>
</dbReference>
<dbReference type="PRINTS" id="PR00360">
    <property type="entry name" value="C2DOMAIN"/>
</dbReference>
<comment type="subcellular location">
    <subcellularLocation>
        <location evidence="2">Cell membrane</location>
    </subcellularLocation>
    <subcellularLocation>
        <location evidence="1">Endomembrane system</location>
        <topology evidence="1">Peripheral membrane protein</topology>
    </subcellularLocation>
</comment>
<name>A0A5N5KKY1_PANHP</name>
<dbReference type="GO" id="GO:0005886">
    <property type="term" value="C:plasma membrane"/>
    <property type="evidence" value="ECO:0007669"/>
    <property type="project" value="UniProtKB-SubCell"/>
</dbReference>
<keyword evidence="7" id="KW-0472">Membrane</keyword>
<dbReference type="SUPFAM" id="SSF49562">
    <property type="entry name" value="C2 domain (Calcium/lipid-binding domain, CaLB)"/>
    <property type="match status" value="2"/>
</dbReference>
<dbReference type="InterPro" id="IPR010911">
    <property type="entry name" value="Rab_BD"/>
</dbReference>
<proteinExistence type="predicted"/>
<evidence type="ECO:0000256" key="8">
    <source>
        <dbReference type="ARBA" id="ARBA00072163"/>
    </source>
</evidence>
<dbReference type="FunFam" id="2.60.40.150:FF:000006">
    <property type="entry name" value="Synaptotagmin-like 5, isoform CRA_a"/>
    <property type="match status" value="1"/>
</dbReference>
<feature type="compositionally biased region" description="Polar residues" evidence="10">
    <location>
        <begin position="187"/>
        <end position="196"/>
    </location>
</feature>
<dbReference type="Gene3D" id="6.10.250.3000">
    <property type="match status" value="1"/>
</dbReference>
<feature type="compositionally biased region" description="Basic and acidic residues" evidence="10">
    <location>
        <begin position="122"/>
        <end position="136"/>
    </location>
</feature>
<feature type="region of interest" description="Disordered" evidence="10">
    <location>
        <begin position="70"/>
        <end position="89"/>
    </location>
</feature>
<dbReference type="CDD" id="cd04020">
    <property type="entry name" value="C2B_SLP_1-2-3-4"/>
    <property type="match status" value="1"/>
</dbReference>
<accession>A0A5N5KKY1</accession>
<evidence type="ECO:0000313" key="14">
    <source>
        <dbReference type="Proteomes" id="UP000327468"/>
    </source>
</evidence>
<dbReference type="GO" id="GO:0070382">
    <property type="term" value="C:exocytic vesicle"/>
    <property type="evidence" value="ECO:0007669"/>
    <property type="project" value="TreeGrafter"/>
</dbReference>
<dbReference type="GO" id="GO:0006887">
    <property type="term" value="P:exocytosis"/>
    <property type="evidence" value="ECO:0007669"/>
    <property type="project" value="UniProtKB-KW"/>
</dbReference>
<protein>
    <recommendedName>
        <fullName evidence="8">Synaptotagmin-like protein 1</fullName>
    </recommendedName>
    <alternativeName>
        <fullName evidence="9">Exophilin-7</fullName>
    </alternativeName>
</protein>
<dbReference type="GO" id="GO:0031267">
    <property type="term" value="F:small GTPase binding"/>
    <property type="evidence" value="ECO:0007669"/>
    <property type="project" value="InterPro"/>
</dbReference>
<dbReference type="Gene3D" id="2.60.40.150">
    <property type="entry name" value="C2 domain"/>
    <property type="match status" value="2"/>
</dbReference>
<evidence type="ECO:0000256" key="2">
    <source>
        <dbReference type="ARBA" id="ARBA00004236"/>
    </source>
</evidence>
<gene>
    <name evidence="13" type="ORF">PHYPO_G00134770</name>
</gene>
<feature type="domain" description="C2" evidence="11">
    <location>
        <begin position="244"/>
        <end position="364"/>
    </location>
</feature>
<evidence type="ECO:0000256" key="5">
    <source>
        <dbReference type="ARBA" id="ARBA00022553"/>
    </source>
</evidence>
<dbReference type="PANTHER" id="PTHR45716">
    <property type="entry name" value="BITESIZE, ISOFORM I"/>
    <property type="match status" value="1"/>
</dbReference>
<evidence type="ECO:0000256" key="4">
    <source>
        <dbReference type="ARBA" id="ARBA00022483"/>
    </source>
</evidence>
<dbReference type="Pfam" id="PF00168">
    <property type="entry name" value="C2"/>
    <property type="match status" value="2"/>
</dbReference>
<evidence type="ECO:0000256" key="3">
    <source>
        <dbReference type="ARBA" id="ARBA00022475"/>
    </source>
</evidence>
<dbReference type="EMBL" id="VFJC01000024">
    <property type="protein sequence ID" value="KAB5530908.1"/>
    <property type="molecule type" value="Genomic_DNA"/>
</dbReference>
<evidence type="ECO:0000256" key="7">
    <source>
        <dbReference type="ARBA" id="ARBA00023136"/>
    </source>
</evidence>
<keyword evidence="3" id="KW-1003">Cell membrane</keyword>
<organism evidence="13 14">
    <name type="scientific">Pangasianodon hypophthalmus</name>
    <name type="common">Striped catfish</name>
    <name type="synonym">Helicophagus hypophthalmus</name>
    <dbReference type="NCBI Taxonomy" id="310915"/>
    <lineage>
        <taxon>Eukaryota</taxon>
        <taxon>Metazoa</taxon>
        <taxon>Chordata</taxon>
        <taxon>Craniata</taxon>
        <taxon>Vertebrata</taxon>
        <taxon>Euteleostomi</taxon>
        <taxon>Actinopterygii</taxon>
        <taxon>Neopterygii</taxon>
        <taxon>Teleostei</taxon>
        <taxon>Ostariophysi</taxon>
        <taxon>Siluriformes</taxon>
        <taxon>Pangasiidae</taxon>
        <taxon>Pangasianodon</taxon>
    </lineage>
</organism>
<evidence type="ECO:0000259" key="11">
    <source>
        <dbReference type="PROSITE" id="PS50004"/>
    </source>
</evidence>
<keyword evidence="14" id="KW-1185">Reference proteome</keyword>
<dbReference type="PROSITE" id="PS50916">
    <property type="entry name" value="RABBD"/>
    <property type="match status" value="1"/>
</dbReference>
<dbReference type="FunFam" id="2.60.40.150:FF:000108">
    <property type="entry name" value="Synaptotagmin like 1"/>
    <property type="match status" value="1"/>
</dbReference>
<sequence>MEEETLLDLGHLTEAEQNVILDVLLRDNELRNQDEGRISKLKQVESDPVRLHFLTGAWFNEQRAKRYQNRGTDVVQTSMRRKRKDKDLPVMSVFEEQKEQNSSQRLEETTEVNTADLEDGEIIEKEKKIEEEKKESLNLSVAPEPRPRTKQSTKTNTEKREDISEVESREITEGSVADSEALEDRSLQNTTSSLQADSDGDIDSGSTELDYTRFGSVNNLNSNHTMSGSMMSLYSAGDFGSVTVTGQIQFSLQYDSRKEELHVRVCRCQDLAPARKNRSDPYVKLYLLPDNTSHSKRKTSVKKKTLNPVYDETLKYKVRKSDLLARVLSVSVWHMERVRRNLFLGEVEVQLSQWDWSQSKPAWYPLQPRVQMNPEAVLSRGTILLSIKFIPPGSEEGGFPLTGELHIWLKEIVGLLPPKRGTPSISVKSVILPDESGGSGQQTRVVRGSVSPVFNHTMVYDGLQSVDLTQACAEITVWNSSTCLGGVHLSTGSGMSYGQMVSWMDSNEEEISVWNTVIQDPNNWVDVTLPIRTNIQLC</sequence>
<evidence type="ECO:0000256" key="10">
    <source>
        <dbReference type="SAM" id="MobiDB-lite"/>
    </source>
</evidence>
<keyword evidence="4" id="KW-0268">Exocytosis</keyword>
<evidence type="ECO:0000313" key="13">
    <source>
        <dbReference type="EMBL" id="KAB5530908.1"/>
    </source>
</evidence>
<dbReference type="InterPro" id="IPR035892">
    <property type="entry name" value="C2_domain_sf"/>
</dbReference>
<keyword evidence="6" id="KW-0677">Repeat</keyword>
<comment type="caution">
    <text evidence="13">The sequence shown here is derived from an EMBL/GenBank/DDBJ whole genome shotgun (WGS) entry which is preliminary data.</text>
</comment>
<keyword evidence="5" id="KW-0597">Phosphoprotein</keyword>
<evidence type="ECO:0000259" key="12">
    <source>
        <dbReference type="PROSITE" id="PS50916"/>
    </source>
</evidence>
<feature type="domain" description="RabBD" evidence="12">
    <location>
        <begin position="6"/>
        <end position="62"/>
    </location>
</feature>
<evidence type="ECO:0000256" key="9">
    <source>
        <dbReference type="ARBA" id="ARBA00075525"/>
    </source>
</evidence>
<dbReference type="InterPro" id="IPR000008">
    <property type="entry name" value="C2_dom"/>
</dbReference>
<feature type="region of interest" description="Disordered" evidence="10">
    <location>
        <begin position="95"/>
        <end position="207"/>
    </location>
</feature>
<feature type="domain" description="C2" evidence="11">
    <location>
        <begin position="379"/>
        <end position="515"/>
    </location>
</feature>
<dbReference type="PANTHER" id="PTHR45716:SF3">
    <property type="entry name" value="SYNAPTOTAGMIN-LIKE PROTEIN 1"/>
    <property type="match status" value="1"/>
</dbReference>
<dbReference type="SMART" id="SM00239">
    <property type="entry name" value="C2"/>
    <property type="match status" value="2"/>
</dbReference>
<evidence type="ECO:0000256" key="1">
    <source>
        <dbReference type="ARBA" id="ARBA00004184"/>
    </source>
</evidence>
<dbReference type="CDD" id="cd08393">
    <property type="entry name" value="C2A_SLP-1_2"/>
    <property type="match status" value="1"/>
</dbReference>
<dbReference type="InterPro" id="IPR043567">
    <property type="entry name" value="SYTL1-5_C2B"/>
</dbReference>
<dbReference type="Proteomes" id="UP000327468">
    <property type="component" value="Chromosome 23"/>
</dbReference>
<dbReference type="AlphaFoldDB" id="A0A5N5KKY1"/>
<reference evidence="13 14" key="1">
    <citation type="submission" date="2019-06" db="EMBL/GenBank/DDBJ databases">
        <title>A chromosome-scale genome assembly of the striped catfish, Pangasianodon hypophthalmus.</title>
        <authorList>
            <person name="Wen M."/>
            <person name="Zahm M."/>
            <person name="Roques C."/>
            <person name="Cabau C."/>
            <person name="Klopp C."/>
            <person name="Donnadieu C."/>
            <person name="Jouanno E."/>
            <person name="Avarre J.-C."/>
            <person name="Campet M."/>
            <person name="Ha T.T.T."/>
            <person name="Dugue R."/>
            <person name="Lampietro C."/>
            <person name="Louis A."/>
            <person name="Herpin A."/>
            <person name="Echchiki A."/>
            <person name="Berthelot C."/>
            <person name="Parey E."/>
            <person name="Roest-Crollius H."/>
            <person name="Braasch I."/>
            <person name="Postlethwait J."/>
            <person name="Bobe J."/>
            <person name="Montfort J."/>
            <person name="Bouchez O."/>
            <person name="Begum T."/>
            <person name="Schartl M."/>
            <person name="Guiguen Y."/>
        </authorList>
    </citation>
    <scope>NUCLEOTIDE SEQUENCE [LARGE SCALE GENOMIC DNA]</scope>
    <source>
        <strain evidence="13 14">Indonesia</strain>
        <tissue evidence="13">Blood</tissue>
    </source>
</reference>
<evidence type="ECO:0000256" key="6">
    <source>
        <dbReference type="ARBA" id="ARBA00022737"/>
    </source>
</evidence>